<gene>
    <name evidence="1" type="ORF">J7S78_04435</name>
</gene>
<keyword evidence="2" id="KW-1185">Reference proteome</keyword>
<dbReference type="RefSeq" id="WP_016809411.1">
    <property type="nucleotide sequence ID" value="NZ_CAYAEA010000004.1"/>
</dbReference>
<proteinExistence type="predicted"/>
<evidence type="ECO:0000313" key="1">
    <source>
        <dbReference type="EMBL" id="MBQ0599046.1"/>
    </source>
</evidence>
<protein>
    <recommendedName>
        <fullName evidence="3">Apea-like HEPN domain-containing protein</fullName>
    </recommendedName>
</protein>
<comment type="caution">
    <text evidence="1">The sequence shown here is derived from an EMBL/GenBank/DDBJ whole genome shotgun (WGS) entry which is preliminary data.</text>
</comment>
<sequence>MQLSLDGEKQFAKLFMELARAYKLWVDDHKAYFQEMEKDNLIAITINAPHNMQEEMSGKYKRQEHCIYQLHHTSCSLSIMRELAILIRRSSNLNCLPCELHPVIEAIVYEYVNVELDSFIDCVVKNGEHCDIKFDVLKKIATDRVRVFKKEFSSSVYQFPVTMFNLSGELKLSDSIRLLPVDTMDLAEEELALYKNTRTFDYNYYLEVHVKTRCSKQLALQQAEKARDATYNILKLLATRLSPRAIPLLTSKDRITHPFDFYRHGKDEDNISNTINYNFPVFQFDSKEFWLVFHQSKNVDSSIIGIVFKIVELLLLPNFSSQRVVERLERSLLWYGDAVTESSFYQQVQKLVSSMEALVNFHDDDTTETFKRRVTHLNITHVGLDDEIRNKANQLYDARSKIVHGSSVDERFDFCIISFCSETLLRAIYYFSLFGFEKTGFNKTLPKFLDELPKRTVLRCDE</sequence>
<evidence type="ECO:0008006" key="3">
    <source>
        <dbReference type="Google" id="ProtNLM"/>
    </source>
</evidence>
<name>A0AAP2BFH8_KLEOX</name>
<accession>A0AAP2BFH8</accession>
<reference evidence="1 2" key="1">
    <citation type="submission" date="2021-03" db="EMBL/GenBank/DDBJ databases">
        <authorList>
            <person name="Stanton E."/>
        </authorList>
    </citation>
    <scope>NUCLEOTIDE SEQUENCE [LARGE SCALE GENOMIC DNA]</scope>
    <source>
        <strain evidence="1 2">2020EL-00037</strain>
    </source>
</reference>
<dbReference type="AlphaFoldDB" id="A0AAP2BFH8"/>
<organism evidence="1 2">
    <name type="scientific">Klebsiella oxytoca</name>
    <dbReference type="NCBI Taxonomy" id="571"/>
    <lineage>
        <taxon>Bacteria</taxon>
        <taxon>Pseudomonadati</taxon>
        <taxon>Pseudomonadota</taxon>
        <taxon>Gammaproteobacteria</taxon>
        <taxon>Enterobacterales</taxon>
        <taxon>Enterobacteriaceae</taxon>
        <taxon>Klebsiella/Raoultella group</taxon>
        <taxon>Klebsiella</taxon>
    </lineage>
</organism>
<dbReference type="EMBL" id="JAGKON010000004">
    <property type="protein sequence ID" value="MBQ0599046.1"/>
    <property type="molecule type" value="Genomic_DNA"/>
</dbReference>
<dbReference type="Proteomes" id="UP000673434">
    <property type="component" value="Unassembled WGS sequence"/>
</dbReference>
<evidence type="ECO:0000313" key="2">
    <source>
        <dbReference type="Proteomes" id="UP000673434"/>
    </source>
</evidence>